<dbReference type="Pfam" id="PF00528">
    <property type="entry name" value="BPD_transp_1"/>
    <property type="match status" value="1"/>
</dbReference>
<dbReference type="SUPFAM" id="SSF161098">
    <property type="entry name" value="MetI-like"/>
    <property type="match status" value="1"/>
</dbReference>
<organism evidence="11 12">
    <name type="scientific">Candidatus Scalindua rubra</name>
    <dbReference type="NCBI Taxonomy" id="1872076"/>
    <lineage>
        <taxon>Bacteria</taxon>
        <taxon>Pseudomonadati</taxon>
        <taxon>Planctomycetota</taxon>
        <taxon>Candidatus Brocadiia</taxon>
        <taxon>Candidatus Brocadiales</taxon>
        <taxon>Candidatus Scalinduaceae</taxon>
        <taxon>Candidatus Scalindua</taxon>
    </lineage>
</organism>
<evidence type="ECO:0000256" key="8">
    <source>
        <dbReference type="ARBA" id="ARBA00023136"/>
    </source>
</evidence>
<dbReference type="PANTHER" id="PTHR43470">
    <property type="entry name" value="PHOSPHATE TRANSPORT SYSTEM PERMEASE PROTEIN PSTA-RELATED"/>
    <property type="match status" value="1"/>
</dbReference>
<reference evidence="11 12" key="1">
    <citation type="submission" date="2016-07" db="EMBL/GenBank/DDBJ databases">
        <title>Draft genome of Scalindua rubra, obtained from a brine-seawater interface in the Red Sea, sheds light on salt adaptation in anammox bacteria.</title>
        <authorList>
            <person name="Speth D.R."/>
            <person name="Lagkouvardos I."/>
            <person name="Wang Y."/>
            <person name="Qian P.-Y."/>
            <person name="Dutilh B.E."/>
            <person name="Jetten M.S."/>
        </authorList>
    </citation>
    <scope>NUCLEOTIDE SEQUENCE [LARGE SCALE GENOMIC DNA]</scope>
    <source>
        <strain evidence="11">BSI-1</strain>
    </source>
</reference>
<evidence type="ECO:0000256" key="1">
    <source>
        <dbReference type="ARBA" id="ARBA00004651"/>
    </source>
</evidence>
<feature type="transmembrane region" description="Helical" evidence="9">
    <location>
        <begin position="250"/>
        <end position="272"/>
    </location>
</feature>
<dbReference type="GO" id="GO:0005886">
    <property type="term" value="C:plasma membrane"/>
    <property type="evidence" value="ECO:0007669"/>
    <property type="project" value="UniProtKB-SubCell"/>
</dbReference>
<dbReference type="Proteomes" id="UP000094056">
    <property type="component" value="Unassembled WGS sequence"/>
</dbReference>
<name>A0A1E3X8R4_9BACT</name>
<dbReference type="PATRIC" id="fig|1872076.5.peg.4197"/>
<evidence type="ECO:0000313" key="11">
    <source>
        <dbReference type="EMBL" id="ODS31354.1"/>
    </source>
</evidence>
<comment type="subcellular location">
    <subcellularLocation>
        <location evidence="1 9">Cell membrane</location>
        <topology evidence="1 9">Multi-pass membrane protein</topology>
    </subcellularLocation>
</comment>
<feature type="transmembrane region" description="Helical" evidence="9">
    <location>
        <begin position="57"/>
        <end position="81"/>
    </location>
</feature>
<protein>
    <recommendedName>
        <fullName evidence="3 9">Phosphate transport system permease protein PstA</fullName>
    </recommendedName>
</protein>
<dbReference type="InterPro" id="IPR005672">
    <property type="entry name" value="Phosphate_PstA"/>
</dbReference>
<comment type="similarity">
    <text evidence="2 9">Belongs to the binding-protein-dependent transport system permease family. CysTW subfamily.</text>
</comment>
<evidence type="ECO:0000256" key="6">
    <source>
        <dbReference type="ARBA" id="ARBA00022692"/>
    </source>
</evidence>
<dbReference type="InterPro" id="IPR035906">
    <property type="entry name" value="MetI-like_sf"/>
</dbReference>
<feature type="transmembrane region" description="Helical" evidence="9">
    <location>
        <begin position="177"/>
        <end position="199"/>
    </location>
</feature>
<dbReference type="CDD" id="cd06261">
    <property type="entry name" value="TM_PBP2"/>
    <property type="match status" value="1"/>
</dbReference>
<feature type="domain" description="ABC transmembrane type-1" evidence="10">
    <location>
        <begin position="62"/>
        <end position="269"/>
    </location>
</feature>
<evidence type="ECO:0000256" key="7">
    <source>
        <dbReference type="ARBA" id="ARBA00022989"/>
    </source>
</evidence>
<keyword evidence="8 9" id="KW-0472">Membrane</keyword>
<evidence type="ECO:0000313" key="12">
    <source>
        <dbReference type="Proteomes" id="UP000094056"/>
    </source>
</evidence>
<evidence type="ECO:0000256" key="2">
    <source>
        <dbReference type="ARBA" id="ARBA00007069"/>
    </source>
</evidence>
<dbReference type="EMBL" id="MAYW01000124">
    <property type="protein sequence ID" value="ODS31354.1"/>
    <property type="molecule type" value="Genomic_DNA"/>
</dbReference>
<dbReference type="Gene3D" id="1.10.3720.10">
    <property type="entry name" value="MetI-like"/>
    <property type="match status" value="1"/>
</dbReference>
<dbReference type="PROSITE" id="PS50928">
    <property type="entry name" value="ABC_TM1"/>
    <property type="match status" value="1"/>
</dbReference>
<dbReference type="PANTHER" id="PTHR43470:SF3">
    <property type="entry name" value="PHOSPHATE TRANSPORT SYSTEM PERMEASE PROTEIN PSTA-RELATED"/>
    <property type="match status" value="1"/>
</dbReference>
<keyword evidence="6 9" id="KW-0812">Transmembrane</keyword>
<gene>
    <name evidence="11" type="ORF">SCARUB_03521</name>
</gene>
<dbReference type="InterPro" id="IPR000515">
    <property type="entry name" value="MetI-like"/>
</dbReference>
<sequence>MNRKLSNSALLIICHLAAVISILTLVFLLSVIVFNGIRAINLEFILTRSRNFGAEGGIFYQIIGSILLVFCTALISFPLALGTAIFKSECLKNFYLLKLSSILIYGLNGIPSIIFGIFGLVFFVHYLNTGISWFVGSIILAIMIMPTIVLAAYQSINSIPKIYRESAQALGLSKWRVILQVIIPQGIGGAITGLLIGLARAIGETAPIMFIATAFSGVEIPGSLLEPVTALPTHILILSQQATNPLALQNAWGCSLILITIVFIFSISALFSRISLRPVSQR</sequence>
<evidence type="ECO:0000259" key="10">
    <source>
        <dbReference type="PROSITE" id="PS50928"/>
    </source>
</evidence>
<feature type="transmembrane region" description="Helical" evidence="9">
    <location>
        <begin position="12"/>
        <end position="37"/>
    </location>
</feature>
<keyword evidence="7 9" id="KW-1133">Transmembrane helix</keyword>
<accession>A0A1E3X8R4</accession>
<evidence type="ECO:0000256" key="9">
    <source>
        <dbReference type="RuleBase" id="RU363043"/>
    </source>
</evidence>
<proteinExistence type="inferred from homology"/>
<dbReference type="GO" id="GO:0005315">
    <property type="term" value="F:phosphate transmembrane transporter activity"/>
    <property type="evidence" value="ECO:0007669"/>
    <property type="project" value="InterPro"/>
</dbReference>
<feature type="transmembrane region" description="Helical" evidence="9">
    <location>
        <begin position="102"/>
        <end position="127"/>
    </location>
</feature>
<evidence type="ECO:0000256" key="4">
    <source>
        <dbReference type="ARBA" id="ARBA00022448"/>
    </source>
</evidence>
<dbReference type="AlphaFoldDB" id="A0A1E3X8R4"/>
<keyword evidence="5 9" id="KW-1003">Cell membrane</keyword>
<evidence type="ECO:0000256" key="3">
    <source>
        <dbReference type="ARBA" id="ARBA00016864"/>
    </source>
</evidence>
<dbReference type="GO" id="GO:0035435">
    <property type="term" value="P:phosphate ion transmembrane transport"/>
    <property type="evidence" value="ECO:0007669"/>
    <property type="project" value="InterPro"/>
</dbReference>
<dbReference type="NCBIfam" id="TIGR00974">
    <property type="entry name" value="3a0107s02c"/>
    <property type="match status" value="1"/>
</dbReference>
<comment type="caution">
    <text evidence="11">The sequence shown here is derived from an EMBL/GenBank/DDBJ whole genome shotgun (WGS) entry which is preliminary data.</text>
</comment>
<evidence type="ECO:0000256" key="5">
    <source>
        <dbReference type="ARBA" id="ARBA00022475"/>
    </source>
</evidence>
<keyword evidence="4" id="KW-0813">Transport</keyword>
<feature type="transmembrane region" description="Helical" evidence="9">
    <location>
        <begin position="133"/>
        <end position="156"/>
    </location>
</feature>